<dbReference type="CDD" id="cd07067">
    <property type="entry name" value="HP_PGM_like"/>
    <property type="match status" value="1"/>
</dbReference>
<dbReference type="RefSeq" id="WP_246043496.1">
    <property type="nucleotide sequence ID" value="NZ_BAAATB010000008.1"/>
</dbReference>
<organism evidence="3 4">
    <name type="scientific">Rarobacter incanus</name>
    <dbReference type="NCBI Taxonomy" id="153494"/>
    <lineage>
        <taxon>Bacteria</taxon>
        <taxon>Bacillati</taxon>
        <taxon>Actinomycetota</taxon>
        <taxon>Actinomycetes</taxon>
        <taxon>Micrococcales</taxon>
        <taxon>Rarobacteraceae</taxon>
        <taxon>Rarobacter</taxon>
    </lineage>
</organism>
<protein>
    <submittedName>
        <fullName evidence="3">Putative phosphoglycerate mutase</fullName>
    </submittedName>
</protein>
<evidence type="ECO:0000256" key="2">
    <source>
        <dbReference type="PIRSR" id="PIRSR613078-2"/>
    </source>
</evidence>
<accession>A0A542SN18</accession>
<dbReference type="EMBL" id="VFNV01000001">
    <property type="protein sequence ID" value="TQK76020.1"/>
    <property type="molecule type" value="Genomic_DNA"/>
</dbReference>
<dbReference type="PANTHER" id="PTHR48100:SF1">
    <property type="entry name" value="HISTIDINE PHOSPHATASE FAMILY PROTEIN-RELATED"/>
    <property type="match status" value="1"/>
</dbReference>
<dbReference type="InterPro" id="IPR013078">
    <property type="entry name" value="His_Pase_superF_clade-1"/>
</dbReference>
<evidence type="ECO:0000313" key="4">
    <source>
        <dbReference type="Proteomes" id="UP000316181"/>
    </source>
</evidence>
<evidence type="ECO:0000256" key="1">
    <source>
        <dbReference type="PIRSR" id="PIRSR613078-1"/>
    </source>
</evidence>
<keyword evidence="4" id="KW-1185">Reference proteome</keyword>
<gene>
    <name evidence="3" type="ORF">FB389_0674</name>
</gene>
<dbReference type="Gene3D" id="3.40.50.1240">
    <property type="entry name" value="Phosphoglycerate mutase-like"/>
    <property type="match status" value="1"/>
</dbReference>
<dbReference type="Pfam" id="PF00300">
    <property type="entry name" value="His_Phos_1"/>
    <property type="match status" value="1"/>
</dbReference>
<dbReference type="AlphaFoldDB" id="A0A542SN18"/>
<dbReference type="GO" id="GO:0016791">
    <property type="term" value="F:phosphatase activity"/>
    <property type="evidence" value="ECO:0007669"/>
    <property type="project" value="TreeGrafter"/>
</dbReference>
<feature type="binding site" evidence="2">
    <location>
        <begin position="21"/>
        <end position="28"/>
    </location>
    <ligand>
        <name>substrate</name>
    </ligand>
</feature>
<reference evidence="3 4" key="1">
    <citation type="submission" date="2019-06" db="EMBL/GenBank/DDBJ databases">
        <title>Sequencing the genomes of 1000 actinobacteria strains.</title>
        <authorList>
            <person name="Klenk H.-P."/>
        </authorList>
    </citation>
    <scope>NUCLEOTIDE SEQUENCE [LARGE SCALE GENOMIC DNA]</scope>
    <source>
        <strain evidence="3 4">DSM 10596</strain>
    </source>
</reference>
<dbReference type="PANTHER" id="PTHR48100">
    <property type="entry name" value="BROAD-SPECIFICITY PHOSPHATASE YOR283W-RELATED"/>
    <property type="match status" value="1"/>
</dbReference>
<dbReference type="GO" id="GO:0005737">
    <property type="term" value="C:cytoplasm"/>
    <property type="evidence" value="ECO:0007669"/>
    <property type="project" value="TreeGrafter"/>
</dbReference>
<evidence type="ECO:0000313" key="3">
    <source>
        <dbReference type="EMBL" id="TQK76020.1"/>
    </source>
</evidence>
<dbReference type="InterPro" id="IPR029033">
    <property type="entry name" value="His_PPase_superfam"/>
</dbReference>
<dbReference type="InterPro" id="IPR050275">
    <property type="entry name" value="PGM_Phosphatase"/>
</dbReference>
<feature type="active site" description="Proton donor/acceptor" evidence="1">
    <location>
        <position position="96"/>
    </location>
</feature>
<dbReference type="Proteomes" id="UP000316181">
    <property type="component" value="Unassembled WGS sequence"/>
</dbReference>
<dbReference type="SMART" id="SM00855">
    <property type="entry name" value="PGAM"/>
    <property type="match status" value="1"/>
</dbReference>
<dbReference type="SUPFAM" id="SSF53254">
    <property type="entry name" value="Phosphoglycerate mutase-like"/>
    <property type="match status" value="1"/>
</dbReference>
<feature type="binding site" evidence="2">
    <location>
        <position position="72"/>
    </location>
    <ligand>
        <name>substrate</name>
    </ligand>
</feature>
<feature type="active site" description="Tele-phosphohistidine intermediate" evidence="1">
    <location>
        <position position="22"/>
    </location>
</feature>
<proteinExistence type="predicted"/>
<comment type="caution">
    <text evidence="3">The sequence shown here is derived from an EMBL/GenBank/DDBJ whole genome shotgun (WGS) entry which is preliminary data.</text>
</comment>
<sequence>MSSLAAQAWQEQGAAKIILVRHGRTHYNAEGRLQGQVDIELDEAGLEQAAVGMAALAQQYRADRFVTSDLTRARQTAAAYTAATGIEPIVDERLRERGFGSWEGKSGTELAEEFPEEFARWRAGMDSPIIGAEPRDDAAARIAEALRDHAAQTVDGGVLVVVSHGAAISAGITNMLGLQASAWRGLTGMNNVHWARLERSRPEAMPDWRLTAFNVH</sequence>
<name>A0A542SN18_9MICO</name>